<comment type="similarity">
    <text evidence="3">Belongs to the krueppel C2H2-type zinc-finger protein family.</text>
</comment>
<protein>
    <submittedName>
        <fullName evidence="16">Gastrula zinc finger protein XlCGF57.1</fullName>
    </submittedName>
</protein>
<dbReference type="FunFam" id="3.30.160.60:FF:001177">
    <property type="entry name" value="Zinc finger protein 33A"/>
    <property type="match status" value="1"/>
</dbReference>
<dbReference type="SMART" id="SM00355">
    <property type="entry name" value="ZnF_C2H2"/>
    <property type="match status" value="8"/>
</dbReference>
<dbReference type="GO" id="GO:0000978">
    <property type="term" value="F:RNA polymerase II cis-regulatory region sequence-specific DNA binding"/>
    <property type="evidence" value="ECO:0007669"/>
    <property type="project" value="TreeGrafter"/>
</dbReference>
<dbReference type="RefSeq" id="XP_013877916.1">
    <property type="nucleotide sequence ID" value="XM_014022462.1"/>
</dbReference>
<evidence type="ECO:0000256" key="2">
    <source>
        <dbReference type="ARBA" id="ARBA00004123"/>
    </source>
</evidence>
<dbReference type="FunFam" id="3.30.160.60:FF:001480">
    <property type="entry name" value="Si:cabz01071911.3"/>
    <property type="match status" value="1"/>
</dbReference>
<keyword evidence="5" id="KW-0677">Repeat</keyword>
<evidence type="ECO:0000256" key="10">
    <source>
        <dbReference type="ARBA" id="ARBA00023163"/>
    </source>
</evidence>
<keyword evidence="15" id="KW-1185">Reference proteome</keyword>
<name>A0A2I4CD49_AUSLI</name>
<dbReference type="PROSITE" id="PS50157">
    <property type="entry name" value="ZINC_FINGER_C2H2_2"/>
    <property type="match status" value="8"/>
</dbReference>
<evidence type="ECO:0000256" key="9">
    <source>
        <dbReference type="ARBA" id="ARBA00023125"/>
    </source>
</evidence>
<feature type="domain" description="C2H2-type" evidence="14">
    <location>
        <begin position="231"/>
        <end position="258"/>
    </location>
</feature>
<keyword evidence="9" id="KW-0238">DNA-binding</keyword>
<keyword evidence="10" id="KW-0804">Transcription</keyword>
<feature type="compositionally biased region" description="Polar residues" evidence="13">
    <location>
        <begin position="63"/>
        <end position="75"/>
    </location>
</feature>
<dbReference type="FunFam" id="3.30.160.60:FF:000848">
    <property type="entry name" value="Zinc finger protein 35"/>
    <property type="match status" value="1"/>
</dbReference>
<dbReference type="PROSITE" id="PS00028">
    <property type="entry name" value="ZINC_FINGER_C2H2_1"/>
    <property type="match status" value="8"/>
</dbReference>
<dbReference type="FunFam" id="3.30.160.60:FF:000966">
    <property type="entry name" value="ZFP90 zinc finger protein"/>
    <property type="match status" value="1"/>
</dbReference>
<dbReference type="PANTHER" id="PTHR23235:SF142">
    <property type="entry name" value="ZINC FINGER PROTEIN 384"/>
    <property type="match status" value="1"/>
</dbReference>
<evidence type="ECO:0000313" key="15">
    <source>
        <dbReference type="Proteomes" id="UP000192220"/>
    </source>
</evidence>
<reference evidence="16" key="1">
    <citation type="submission" date="2025-08" db="UniProtKB">
        <authorList>
            <consortium name="RefSeq"/>
        </authorList>
    </citation>
    <scope>IDENTIFICATION</scope>
</reference>
<evidence type="ECO:0000256" key="5">
    <source>
        <dbReference type="ARBA" id="ARBA00022737"/>
    </source>
</evidence>
<dbReference type="PANTHER" id="PTHR23235">
    <property type="entry name" value="KRUEPPEL-LIKE TRANSCRIPTION FACTOR"/>
    <property type="match status" value="1"/>
</dbReference>
<dbReference type="InParanoid" id="A0A2I4CD49"/>
<keyword evidence="8" id="KW-0805">Transcription regulation</keyword>
<evidence type="ECO:0000256" key="1">
    <source>
        <dbReference type="ARBA" id="ARBA00003767"/>
    </source>
</evidence>
<evidence type="ECO:0000256" key="3">
    <source>
        <dbReference type="ARBA" id="ARBA00006991"/>
    </source>
</evidence>
<keyword evidence="6 12" id="KW-0863">Zinc-finger</keyword>
<dbReference type="SUPFAM" id="SSF57667">
    <property type="entry name" value="beta-beta-alpha zinc fingers"/>
    <property type="match status" value="5"/>
</dbReference>
<keyword evidence="7" id="KW-0862">Zinc</keyword>
<evidence type="ECO:0000313" key="16">
    <source>
        <dbReference type="RefSeq" id="XP_013877916.1"/>
    </source>
</evidence>
<gene>
    <name evidence="16" type="primary">LOC106527538</name>
</gene>
<dbReference type="FunFam" id="3.30.160.60:FF:001506">
    <property type="entry name" value="Zinc finger protein"/>
    <property type="match status" value="1"/>
</dbReference>
<evidence type="ECO:0000256" key="12">
    <source>
        <dbReference type="PROSITE-ProRule" id="PRU00042"/>
    </source>
</evidence>
<keyword evidence="4" id="KW-0479">Metal-binding</keyword>
<comment type="function">
    <text evidence="1">May be involved in transcriptional regulation.</text>
</comment>
<dbReference type="KEGG" id="alim:106527538"/>
<feature type="domain" description="C2H2-type" evidence="14">
    <location>
        <begin position="259"/>
        <end position="286"/>
    </location>
</feature>
<evidence type="ECO:0000256" key="8">
    <source>
        <dbReference type="ARBA" id="ARBA00023015"/>
    </source>
</evidence>
<dbReference type="InterPro" id="IPR013087">
    <property type="entry name" value="Znf_C2H2_type"/>
</dbReference>
<feature type="domain" description="C2H2-type" evidence="14">
    <location>
        <begin position="203"/>
        <end position="230"/>
    </location>
</feature>
<dbReference type="GO" id="GO:0008270">
    <property type="term" value="F:zinc ion binding"/>
    <property type="evidence" value="ECO:0007669"/>
    <property type="project" value="UniProtKB-KW"/>
</dbReference>
<dbReference type="InterPro" id="IPR036236">
    <property type="entry name" value="Znf_C2H2_sf"/>
</dbReference>
<evidence type="ECO:0000256" key="7">
    <source>
        <dbReference type="ARBA" id="ARBA00022833"/>
    </source>
</evidence>
<accession>A0A2I4CD49</accession>
<dbReference type="GeneID" id="106527538"/>
<feature type="domain" description="C2H2-type" evidence="14">
    <location>
        <begin position="374"/>
        <end position="401"/>
    </location>
</feature>
<feature type="domain" description="C2H2-type" evidence="14">
    <location>
        <begin position="402"/>
        <end position="429"/>
    </location>
</feature>
<keyword evidence="11" id="KW-0539">Nucleus</keyword>
<feature type="region of interest" description="Disordered" evidence="13">
    <location>
        <begin position="60"/>
        <end position="92"/>
    </location>
</feature>
<feature type="domain" description="C2H2-type" evidence="14">
    <location>
        <begin position="346"/>
        <end position="373"/>
    </location>
</feature>
<feature type="domain" description="C2H2-type" evidence="14">
    <location>
        <begin position="430"/>
        <end position="456"/>
    </location>
</feature>
<dbReference type="FunFam" id="3.30.160.60:FF:000340">
    <property type="entry name" value="zinc finger protein 473 isoform X1"/>
    <property type="match status" value="1"/>
</dbReference>
<evidence type="ECO:0000256" key="4">
    <source>
        <dbReference type="ARBA" id="ARBA00022723"/>
    </source>
</evidence>
<dbReference type="GO" id="GO:0000981">
    <property type="term" value="F:DNA-binding transcription factor activity, RNA polymerase II-specific"/>
    <property type="evidence" value="ECO:0007669"/>
    <property type="project" value="TreeGrafter"/>
</dbReference>
<dbReference type="FunFam" id="3.30.160.60:FF:002343">
    <property type="entry name" value="Zinc finger protein 33A"/>
    <property type="match status" value="1"/>
</dbReference>
<comment type="subcellular location">
    <subcellularLocation>
        <location evidence="2">Nucleus</location>
    </subcellularLocation>
</comment>
<proteinExistence type="inferred from homology"/>
<dbReference type="Proteomes" id="UP000192220">
    <property type="component" value="Unplaced"/>
</dbReference>
<feature type="domain" description="C2H2-type" evidence="14">
    <location>
        <begin position="175"/>
        <end position="202"/>
    </location>
</feature>
<dbReference type="OrthoDB" id="427030at2759"/>
<dbReference type="FunFam" id="3.30.160.60:FF:000446">
    <property type="entry name" value="Zinc finger protein"/>
    <property type="match status" value="1"/>
</dbReference>
<organism evidence="15 16">
    <name type="scientific">Austrofundulus limnaeus</name>
    <name type="common">Annual killifish</name>
    <dbReference type="NCBI Taxonomy" id="52670"/>
    <lineage>
        <taxon>Eukaryota</taxon>
        <taxon>Metazoa</taxon>
        <taxon>Chordata</taxon>
        <taxon>Craniata</taxon>
        <taxon>Vertebrata</taxon>
        <taxon>Euteleostomi</taxon>
        <taxon>Actinopterygii</taxon>
        <taxon>Neopterygii</taxon>
        <taxon>Teleostei</taxon>
        <taxon>Neoteleostei</taxon>
        <taxon>Acanthomorphata</taxon>
        <taxon>Ovalentaria</taxon>
        <taxon>Atherinomorphae</taxon>
        <taxon>Cyprinodontiformes</taxon>
        <taxon>Rivulidae</taxon>
        <taxon>Austrofundulus</taxon>
    </lineage>
</organism>
<dbReference type="AlphaFoldDB" id="A0A2I4CD49"/>
<dbReference type="Gene3D" id="3.30.160.60">
    <property type="entry name" value="Classic Zinc Finger"/>
    <property type="match status" value="8"/>
</dbReference>
<evidence type="ECO:0000256" key="6">
    <source>
        <dbReference type="ARBA" id="ARBA00022771"/>
    </source>
</evidence>
<dbReference type="GO" id="GO:0005634">
    <property type="term" value="C:nucleus"/>
    <property type="evidence" value="ECO:0007669"/>
    <property type="project" value="UniProtKB-SubCell"/>
</dbReference>
<evidence type="ECO:0000256" key="13">
    <source>
        <dbReference type="SAM" id="MobiDB-lite"/>
    </source>
</evidence>
<dbReference type="Pfam" id="PF00096">
    <property type="entry name" value="zf-C2H2"/>
    <property type="match status" value="8"/>
</dbReference>
<evidence type="ECO:0000256" key="11">
    <source>
        <dbReference type="ARBA" id="ARBA00023242"/>
    </source>
</evidence>
<evidence type="ECO:0000259" key="14">
    <source>
        <dbReference type="PROSITE" id="PS50157"/>
    </source>
</evidence>
<sequence length="456" mass="51672">MSRLQSLKGFISQRLSAALDDILGHLEKTILEYEEETERRHRDFLDVVLTETTHQNAVVPPDAQQQQLEENSSVANEIPNPEPPLVKKEQEETDITKLTFSHIHVKSEEDEEELQSSLLRHRKTEENEVTLVGEGCGQSELTTDYRKTKSKVGVEDFNETTDRVNDSGSNNRNVFQCSECGKRFGSMSYLKLHIRCHTGEKPFRCPVCRKCFTWKGRLQIHMRVHTGEKPFRCSVCGKTFSESGNLKVHMRVHTGEKPFSCSVCGKGYAQRGNLKMHMTVHKGETISRCGLNRSSHLHHSQTRGMRNAVMTPESAANSDAEGHLQPGTTLSCDHEAGNCGICKKPFGCSECGKRFGFKGQLKTHMRSHTGEKPFRCPICWKCFSWNGCLQKHIKTHTGEKPYRCTVCGKGFVESGNLKVHVRIHTGEKPFSCSICGKRYRQKGSLTKHLEIHREEK</sequence>